<evidence type="ECO:0000256" key="1">
    <source>
        <dbReference type="ARBA" id="ARBA00001947"/>
    </source>
</evidence>
<feature type="chain" id="PRO_5019868298" evidence="9">
    <location>
        <begin position="23"/>
        <end position="657"/>
    </location>
</feature>
<evidence type="ECO:0000256" key="2">
    <source>
        <dbReference type="ARBA" id="ARBA00008072"/>
    </source>
</evidence>
<accession>A0A484FJY4</accession>
<dbReference type="GO" id="GO:0004022">
    <property type="term" value="F:alcohol dehydrogenase (NAD+) activity"/>
    <property type="evidence" value="ECO:0007669"/>
    <property type="project" value="TreeGrafter"/>
</dbReference>
<dbReference type="FunFam" id="3.40.50.720:FF:000039">
    <property type="entry name" value="Alcohol dehydrogenase AdhP"/>
    <property type="match status" value="1"/>
</dbReference>
<keyword evidence="5" id="KW-0560">Oxidoreductase</keyword>
<dbReference type="GO" id="GO:0008270">
    <property type="term" value="F:zinc ion binding"/>
    <property type="evidence" value="ECO:0007669"/>
    <property type="project" value="InterPro"/>
</dbReference>
<dbReference type="Gene3D" id="1.10.1740.120">
    <property type="match status" value="1"/>
</dbReference>
<dbReference type="InterPro" id="IPR013154">
    <property type="entry name" value="ADH-like_N"/>
</dbReference>
<dbReference type="PANTHER" id="PTHR42940">
    <property type="entry name" value="ALCOHOL DEHYDROGENASE 1-RELATED"/>
    <property type="match status" value="1"/>
</dbReference>
<feature type="compositionally biased region" description="Basic residues" evidence="8">
    <location>
        <begin position="141"/>
        <end position="152"/>
    </location>
</feature>
<dbReference type="OrthoDB" id="1879366at2759"/>
<keyword evidence="6" id="KW-0520">NAD</keyword>
<comment type="caution">
    <text evidence="11">The sequence shown here is derived from an EMBL/GenBank/DDBJ whole genome shotgun (WGS) entry which is preliminary data.</text>
</comment>
<evidence type="ECO:0000256" key="6">
    <source>
        <dbReference type="ARBA" id="ARBA00023027"/>
    </source>
</evidence>
<evidence type="ECO:0000256" key="9">
    <source>
        <dbReference type="SAM" id="SignalP"/>
    </source>
</evidence>
<protein>
    <submittedName>
        <fullName evidence="11">Alcohol dehydrogenase 2</fullName>
    </submittedName>
</protein>
<evidence type="ECO:0000256" key="7">
    <source>
        <dbReference type="RuleBase" id="RU361277"/>
    </source>
</evidence>
<evidence type="ECO:0000256" key="4">
    <source>
        <dbReference type="ARBA" id="ARBA00022833"/>
    </source>
</evidence>
<sequence>MKLVHTALALMALAGTPLAASADSANSGDVPFPVPLPTQPPGPPESSTTAPAPPSTTSSRPRIGLPLPTEPFTFHTTITGIRRRPRPTGRPCIKSARISNLPLPSAWFCPPQPTAEPTAQPTTETAAETTIQPTAQPTPRPTRRPFRPRPIFKKPAPTYPPWSPSPVIPMPGIPTPEDLVTLDVERPILKELEGPFLTPVPHLPFPWERLLEAANITAAFDPANLDGPPVREEWIDAMLERVAGLDPENLDERYLAFYSALGIVEPASVMRFWDDVKDAVERIWQWRVNGCAVTQCISESAAFLGSCASARGQFFANPFADVACIWDVANLVVNPDGACRECWKIVRFGDPKRGEDEVRALKGWGPYNPIVGHEGIGEVRMLGPDAPAHLLGKRVGVKWLYSACGSCSVCDRGHANNCPRQLNTGKHRPGTLQEWVVADGRYLTVIPDELDAADAAPLLCAGLSMMGAVAKLDGELSPGDWVVVQGSGGGLGHLGVQIAAGMRGYRVIGVDSGTGKESMTTKLGGAEVFVDYATEDVERRVLEVTGEGAHATIVVSGSEDAYRIAPQLVRSMGTIVCVGLPHGDFQMPVSVIQCAAKALTIKGAMVGTEEQMTELMEAAIRKTIRPMHESFALDRTQDVMSRLVEGDVFGKALISLR</sequence>
<proteinExistence type="inferred from homology"/>
<evidence type="ECO:0000313" key="12">
    <source>
        <dbReference type="Proteomes" id="UP000014480"/>
    </source>
</evidence>
<dbReference type="InterPro" id="IPR002328">
    <property type="entry name" value="ADH_Zn_CS"/>
</dbReference>
<dbReference type="InterPro" id="IPR036291">
    <property type="entry name" value="NAD(P)-bd_dom_sf"/>
</dbReference>
<dbReference type="InterPro" id="IPR020843">
    <property type="entry name" value="ER"/>
</dbReference>
<dbReference type="SUPFAM" id="SSF51735">
    <property type="entry name" value="NAD(P)-binding Rossmann-fold domains"/>
    <property type="match status" value="1"/>
</dbReference>
<dbReference type="EMBL" id="AMCV02000025">
    <property type="protein sequence ID" value="TDZ17991.1"/>
    <property type="molecule type" value="Genomic_DNA"/>
</dbReference>
<dbReference type="SUPFAM" id="SSF50129">
    <property type="entry name" value="GroES-like"/>
    <property type="match status" value="1"/>
</dbReference>
<evidence type="ECO:0000313" key="11">
    <source>
        <dbReference type="EMBL" id="TDZ17991.1"/>
    </source>
</evidence>
<reference evidence="12" key="1">
    <citation type="journal article" date="2013" name="New Phytol.">
        <title>Comparative genomic and transcriptomic analyses reveal the hemibiotrophic stage shift of Colletotrichum fungi.</title>
        <authorList>
            <person name="Gan P."/>
            <person name="Ikeda K."/>
            <person name="Irieda H."/>
            <person name="Narusaka M."/>
            <person name="O'Connell R.J."/>
            <person name="Narusaka Y."/>
            <person name="Takano Y."/>
            <person name="Kubo Y."/>
            <person name="Shirasu K."/>
        </authorList>
    </citation>
    <scope>NUCLEOTIDE SEQUENCE [LARGE SCALE GENOMIC DNA]</scope>
    <source>
        <strain evidence="12">104-T / ATCC 96160 / CBS 514.97 / LARS 414 / MAFF 240422</strain>
    </source>
</reference>
<keyword evidence="4 7" id="KW-0862">Zinc</keyword>
<feature type="compositionally biased region" description="Pro residues" evidence="8">
    <location>
        <begin position="32"/>
        <end position="44"/>
    </location>
</feature>
<comment type="similarity">
    <text evidence="2 7">Belongs to the zinc-containing alcohol dehydrogenase family.</text>
</comment>
<evidence type="ECO:0000256" key="8">
    <source>
        <dbReference type="SAM" id="MobiDB-lite"/>
    </source>
</evidence>
<feature type="compositionally biased region" description="Low complexity" evidence="8">
    <location>
        <begin position="115"/>
        <end position="137"/>
    </location>
</feature>
<dbReference type="AlphaFoldDB" id="A0A484FJY4"/>
<dbReference type="SMART" id="SM00829">
    <property type="entry name" value="PKS_ER"/>
    <property type="match status" value="1"/>
</dbReference>
<dbReference type="PANTHER" id="PTHR42940:SF2">
    <property type="entry name" value="DEHYDROGENASE FAMILY OXIDOREDUCTASE, PUTATIVE (JCVI)-RELATED"/>
    <property type="match status" value="1"/>
</dbReference>
<evidence type="ECO:0000259" key="10">
    <source>
        <dbReference type="SMART" id="SM00829"/>
    </source>
</evidence>
<feature type="compositionally biased region" description="Low complexity" evidence="8">
    <location>
        <begin position="45"/>
        <end position="62"/>
    </location>
</feature>
<reference evidence="12" key="2">
    <citation type="journal article" date="2019" name="Mol. Plant Microbe Interact.">
        <title>Genome sequence resources for four phytopathogenic fungi from the Colletotrichum orbiculare species complex.</title>
        <authorList>
            <person name="Gan P."/>
            <person name="Tsushima A."/>
            <person name="Narusaka M."/>
            <person name="Narusaka Y."/>
            <person name="Takano Y."/>
            <person name="Kubo Y."/>
            <person name="Shirasu K."/>
        </authorList>
    </citation>
    <scope>GENOME REANNOTATION</scope>
    <source>
        <strain evidence="12">104-T / ATCC 96160 / CBS 514.97 / LARS 414 / MAFF 240422</strain>
    </source>
</reference>
<evidence type="ECO:0000256" key="5">
    <source>
        <dbReference type="ARBA" id="ARBA00023002"/>
    </source>
</evidence>
<name>A0A484FJY4_COLOR</name>
<keyword evidence="3 7" id="KW-0479">Metal-binding</keyword>
<dbReference type="Pfam" id="PF08240">
    <property type="entry name" value="ADH_N"/>
    <property type="match status" value="1"/>
</dbReference>
<dbReference type="PROSITE" id="PS00059">
    <property type="entry name" value="ADH_ZINC"/>
    <property type="match status" value="1"/>
</dbReference>
<feature type="domain" description="Enoyl reductase (ER)" evidence="10">
    <location>
        <begin position="337"/>
        <end position="654"/>
    </location>
</feature>
<feature type="signal peptide" evidence="9">
    <location>
        <begin position="1"/>
        <end position="22"/>
    </location>
</feature>
<keyword evidence="12" id="KW-1185">Reference proteome</keyword>
<dbReference type="Gene3D" id="3.40.50.720">
    <property type="entry name" value="NAD(P)-binding Rossmann-like Domain"/>
    <property type="match status" value="1"/>
</dbReference>
<dbReference type="STRING" id="1213857.A0A484FJY4"/>
<keyword evidence="9" id="KW-0732">Signal</keyword>
<organism evidence="11 12">
    <name type="scientific">Colletotrichum orbiculare (strain 104-T / ATCC 96160 / CBS 514.97 / LARS 414 / MAFF 240422)</name>
    <name type="common">Cucumber anthracnose fungus</name>
    <name type="synonym">Colletotrichum lagenarium</name>
    <dbReference type="NCBI Taxonomy" id="1213857"/>
    <lineage>
        <taxon>Eukaryota</taxon>
        <taxon>Fungi</taxon>
        <taxon>Dikarya</taxon>
        <taxon>Ascomycota</taxon>
        <taxon>Pezizomycotina</taxon>
        <taxon>Sordariomycetes</taxon>
        <taxon>Hypocreomycetidae</taxon>
        <taxon>Glomerellales</taxon>
        <taxon>Glomerellaceae</taxon>
        <taxon>Colletotrichum</taxon>
        <taxon>Colletotrichum orbiculare species complex</taxon>
    </lineage>
</organism>
<comment type="cofactor">
    <cofactor evidence="1 7">
        <name>Zn(2+)</name>
        <dbReference type="ChEBI" id="CHEBI:29105"/>
    </cofactor>
</comment>
<feature type="region of interest" description="Disordered" evidence="8">
    <location>
        <begin position="113"/>
        <end position="158"/>
    </location>
</feature>
<dbReference type="InterPro" id="IPR011032">
    <property type="entry name" value="GroES-like_sf"/>
</dbReference>
<feature type="region of interest" description="Disordered" evidence="8">
    <location>
        <begin position="20"/>
        <end position="72"/>
    </location>
</feature>
<gene>
    <name evidence="11" type="primary">ADH2</name>
    <name evidence="11" type="ORF">Cob_v008912</name>
</gene>
<dbReference type="Gene3D" id="3.90.180.10">
    <property type="entry name" value="Medium-chain alcohol dehydrogenases, catalytic domain"/>
    <property type="match status" value="1"/>
</dbReference>
<evidence type="ECO:0000256" key="3">
    <source>
        <dbReference type="ARBA" id="ARBA00022723"/>
    </source>
</evidence>
<dbReference type="Proteomes" id="UP000014480">
    <property type="component" value="Unassembled WGS sequence"/>
</dbReference>
<dbReference type="GO" id="GO:0005737">
    <property type="term" value="C:cytoplasm"/>
    <property type="evidence" value="ECO:0007669"/>
    <property type="project" value="TreeGrafter"/>
</dbReference>
<dbReference type="Pfam" id="PF00107">
    <property type="entry name" value="ADH_zinc_N"/>
    <property type="match status" value="1"/>
</dbReference>
<dbReference type="InterPro" id="IPR013149">
    <property type="entry name" value="ADH-like_C"/>
</dbReference>